<keyword evidence="1" id="KW-1133">Transmembrane helix</keyword>
<keyword evidence="1" id="KW-0472">Membrane</keyword>
<dbReference type="Gene3D" id="3.40.190.10">
    <property type="entry name" value="Periplasmic binding protein-like II"/>
    <property type="match status" value="1"/>
</dbReference>
<dbReference type="AlphaFoldDB" id="A0A1I7Y657"/>
<dbReference type="PANTHER" id="PTHR22714">
    <property type="entry name" value="PROTEIN CBG02446-RELATED"/>
    <property type="match status" value="1"/>
</dbReference>
<sequence length="157" mass="17882">MIQVDLNTEYGIERTDYGELQTDGSFTGVIGLLQQEKIDVFALAMRITPSRLNAVAFSYPILINTQVYIAAASKGVDFRYFIFSVLSPNVWLVIMGAIVFLIAIQTVISIFEDACRKSLFHRTTRAFMVRSGWSRVLYPIETQYGYIQLLYIFIKAN</sequence>
<feature type="domain" description="Solute-binding protein family 3/N-terminal" evidence="2">
    <location>
        <begin position="23"/>
        <end position="97"/>
    </location>
</feature>
<dbReference type="InterPro" id="IPR001638">
    <property type="entry name" value="Solute-binding_3/MltF_N"/>
</dbReference>
<organism evidence="3 4">
    <name type="scientific">Steinernema glaseri</name>
    <dbReference type="NCBI Taxonomy" id="37863"/>
    <lineage>
        <taxon>Eukaryota</taxon>
        <taxon>Metazoa</taxon>
        <taxon>Ecdysozoa</taxon>
        <taxon>Nematoda</taxon>
        <taxon>Chromadorea</taxon>
        <taxon>Rhabditida</taxon>
        <taxon>Tylenchina</taxon>
        <taxon>Panagrolaimomorpha</taxon>
        <taxon>Strongyloidoidea</taxon>
        <taxon>Steinernematidae</taxon>
        <taxon>Steinernema</taxon>
    </lineage>
</organism>
<dbReference type="InterPro" id="IPR040128">
    <property type="entry name" value="T25E4.2-like"/>
</dbReference>
<evidence type="ECO:0000313" key="4">
    <source>
        <dbReference type="WBParaSite" id="L893_g13134.t1"/>
    </source>
</evidence>
<accession>A0A1I7Y657</accession>
<dbReference type="Pfam" id="PF00497">
    <property type="entry name" value="SBP_bac_3"/>
    <property type="match status" value="1"/>
</dbReference>
<reference evidence="4" key="1">
    <citation type="submission" date="2016-11" db="UniProtKB">
        <authorList>
            <consortium name="WormBaseParasite"/>
        </authorList>
    </citation>
    <scope>IDENTIFICATION</scope>
</reference>
<feature type="transmembrane region" description="Helical" evidence="1">
    <location>
        <begin position="52"/>
        <end position="71"/>
    </location>
</feature>
<name>A0A1I7Y657_9BILA</name>
<feature type="transmembrane region" description="Helical" evidence="1">
    <location>
        <begin position="91"/>
        <end position="111"/>
    </location>
</feature>
<evidence type="ECO:0000256" key="1">
    <source>
        <dbReference type="SAM" id="Phobius"/>
    </source>
</evidence>
<dbReference type="WBParaSite" id="L893_g13134.t1">
    <property type="protein sequence ID" value="L893_g13134.t1"/>
    <property type="gene ID" value="L893_g13134"/>
</dbReference>
<protein>
    <submittedName>
        <fullName evidence="4">PBPb domain-containing protein</fullName>
    </submittedName>
</protein>
<proteinExistence type="predicted"/>
<dbReference type="PANTHER" id="PTHR22714:SF3">
    <property type="entry name" value="PBPE DOMAIN-CONTAINING PROTEIN"/>
    <property type="match status" value="1"/>
</dbReference>
<keyword evidence="1" id="KW-0812">Transmembrane</keyword>
<dbReference type="SUPFAM" id="SSF53850">
    <property type="entry name" value="Periplasmic binding protein-like II"/>
    <property type="match status" value="1"/>
</dbReference>
<evidence type="ECO:0000259" key="2">
    <source>
        <dbReference type="Pfam" id="PF00497"/>
    </source>
</evidence>
<keyword evidence="3" id="KW-1185">Reference proteome</keyword>
<evidence type="ECO:0000313" key="3">
    <source>
        <dbReference type="Proteomes" id="UP000095287"/>
    </source>
</evidence>
<dbReference type="Proteomes" id="UP000095287">
    <property type="component" value="Unplaced"/>
</dbReference>